<evidence type="ECO:0000259" key="2">
    <source>
        <dbReference type="Pfam" id="PF13229"/>
    </source>
</evidence>
<dbReference type="InterPro" id="IPR011050">
    <property type="entry name" value="Pectin_lyase_fold/virulence"/>
</dbReference>
<keyword evidence="4" id="KW-1185">Reference proteome</keyword>
<dbReference type="Proteomes" id="UP001078443">
    <property type="component" value="Unassembled WGS sequence"/>
</dbReference>
<dbReference type="InterPro" id="IPR039448">
    <property type="entry name" value="Beta_helix"/>
</dbReference>
<sequence>MKNKLRAFLVGAVTTTLLSTTFLTAYAAPVKKTIPAIFNNIKIYVDGNLVKSKKSTNDSIQSLVYNDTRYIPLNTLSEILKKEITWNKDKNSIYIGKVPHENSKENTKKDIKEVTVSTAQEFVDAIGSNKRILLKPGVYNLSKIKQIDRADKSVTWEEVYDGKELNIKNVTNLTIEGTNSGKTKIIVSPRYAQIMNFNNVSNITIKNIIAGHAPQPYECDAGVLGFQNSSNIYLSGCTLYGCGSVGLHLFQVKEFDLIDSTVTDCSLRAIDINESQSIRFKRSKFTKHRAYSNIFFIMDSNFITFDDCTISDNNNWQWNFMETRNTPVILIDNCTIKNNSKPKDNKDWYTEEKVCFFDTDRSNILIRNSIINNNSCDSFVKNKNEVTFENCTIENNNFNKEESH</sequence>
<evidence type="ECO:0000256" key="1">
    <source>
        <dbReference type="SAM" id="SignalP"/>
    </source>
</evidence>
<organism evidence="3 4">
    <name type="scientific">Clostridium aestuarii</name>
    <dbReference type="NCBI Taxonomy" id="338193"/>
    <lineage>
        <taxon>Bacteria</taxon>
        <taxon>Bacillati</taxon>
        <taxon>Bacillota</taxon>
        <taxon>Clostridia</taxon>
        <taxon>Eubacteriales</taxon>
        <taxon>Clostridiaceae</taxon>
        <taxon>Clostridium</taxon>
    </lineage>
</organism>
<keyword evidence="1" id="KW-0732">Signal</keyword>
<evidence type="ECO:0000313" key="3">
    <source>
        <dbReference type="EMBL" id="MCY6484824.1"/>
    </source>
</evidence>
<proteinExistence type="predicted"/>
<feature type="domain" description="Right handed beta helix" evidence="2">
    <location>
        <begin position="196"/>
        <end position="313"/>
    </location>
</feature>
<protein>
    <submittedName>
        <fullName evidence="3">Right-handed parallel beta-helix repeat-containing protein</fullName>
    </submittedName>
</protein>
<dbReference type="InterPro" id="IPR012334">
    <property type="entry name" value="Pectin_lyas_fold"/>
</dbReference>
<dbReference type="EMBL" id="JAPQER010000004">
    <property type="protein sequence ID" value="MCY6484824.1"/>
    <property type="molecule type" value="Genomic_DNA"/>
</dbReference>
<name>A0ABT4D0R5_9CLOT</name>
<gene>
    <name evidence="3" type="ORF">OW763_10775</name>
</gene>
<evidence type="ECO:0000313" key="4">
    <source>
        <dbReference type="Proteomes" id="UP001078443"/>
    </source>
</evidence>
<accession>A0ABT4D0R5</accession>
<feature type="signal peptide" evidence="1">
    <location>
        <begin position="1"/>
        <end position="27"/>
    </location>
</feature>
<dbReference type="Gene3D" id="2.160.20.10">
    <property type="entry name" value="Single-stranded right-handed beta-helix, Pectin lyase-like"/>
    <property type="match status" value="1"/>
</dbReference>
<reference evidence="3" key="1">
    <citation type="submission" date="2022-12" db="EMBL/GenBank/DDBJ databases">
        <authorList>
            <person name="Wang J."/>
        </authorList>
    </citation>
    <scope>NUCLEOTIDE SEQUENCE</scope>
    <source>
        <strain evidence="3">HY-45-18</strain>
    </source>
</reference>
<dbReference type="Pfam" id="PF13229">
    <property type="entry name" value="Beta_helix"/>
    <property type="match status" value="1"/>
</dbReference>
<dbReference type="SUPFAM" id="SSF51126">
    <property type="entry name" value="Pectin lyase-like"/>
    <property type="match status" value="1"/>
</dbReference>
<comment type="caution">
    <text evidence="3">The sequence shown here is derived from an EMBL/GenBank/DDBJ whole genome shotgun (WGS) entry which is preliminary data.</text>
</comment>
<feature type="chain" id="PRO_5045527570" evidence="1">
    <location>
        <begin position="28"/>
        <end position="404"/>
    </location>
</feature>
<dbReference type="RefSeq" id="WP_268041146.1">
    <property type="nucleotide sequence ID" value="NZ_JAPQER010000004.1"/>
</dbReference>